<sequence length="107" mass="12199">MSRRAWANVWEKLAKPTVGRGKTQWPKAPSDLENHGVCFDYDGTLEEDGQVYHKYQVQPNVGKIPSSWKEWRDKHGGTHAVIGIIKIKQDVTKDDVDLALKSLEEKL</sequence>
<gene>
    <name evidence="1" type="ORF">P174DRAFT_457094</name>
</gene>
<name>A0A2I1CF85_ASPN1</name>
<dbReference type="Proteomes" id="UP000234474">
    <property type="component" value="Unassembled WGS sequence"/>
</dbReference>
<dbReference type="RefSeq" id="XP_024684880.1">
    <property type="nucleotide sequence ID" value="XM_024829500.1"/>
</dbReference>
<dbReference type="AlphaFoldDB" id="A0A2I1CF85"/>
<organism evidence="1 2">
    <name type="scientific">Aspergillus novofumigatus (strain IBT 16806)</name>
    <dbReference type="NCBI Taxonomy" id="1392255"/>
    <lineage>
        <taxon>Eukaryota</taxon>
        <taxon>Fungi</taxon>
        <taxon>Dikarya</taxon>
        <taxon>Ascomycota</taxon>
        <taxon>Pezizomycotina</taxon>
        <taxon>Eurotiomycetes</taxon>
        <taxon>Eurotiomycetidae</taxon>
        <taxon>Eurotiales</taxon>
        <taxon>Aspergillaceae</taxon>
        <taxon>Aspergillus</taxon>
        <taxon>Aspergillus subgen. Fumigati</taxon>
    </lineage>
</organism>
<keyword evidence="2" id="KW-1185">Reference proteome</keyword>
<accession>A0A2I1CF85</accession>
<dbReference type="VEuPathDB" id="FungiDB:P174DRAFT_457094"/>
<proteinExistence type="predicted"/>
<protein>
    <submittedName>
        <fullName evidence="1">Uncharacterized protein</fullName>
    </submittedName>
</protein>
<dbReference type="OrthoDB" id="2787676at2759"/>
<evidence type="ECO:0000313" key="1">
    <source>
        <dbReference type="EMBL" id="PKX96285.1"/>
    </source>
</evidence>
<dbReference type="EMBL" id="MSZS01000002">
    <property type="protein sequence ID" value="PKX96285.1"/>
    <property type="molecule type" value="Genomic_DNA"/>
</dbReference>
<comment type="caution">
    <text evidence="1">The sequence shown here is derived from an EMBL/GenBank/DDBJ whole genome shotgun (WGS) entry which is preliminary data.</text>
</comment>
<reference evidence="2" key="1">
    <citation type="journal article" date="2018" name="Proc. Natl. Acad. Sci. U.S.A.">
        <title>Linking secondary metabolites to gene clusters through genome sequencing of six diverse Aspergillus species.</title>
        <authorList>
            <person name="Kaerboelling I."/>
            <person name="Vesth T.C."/>
            <person name="Frisvad J.C."/>
            <person name="Nybo J.L."/>
            <person name="Theobald S."/>
            <person name="Kuo A."/>
            <person name="Bowyer P."/>
            <person name="Matsuda Y."/>
            <person name="Mondo S."/>
            <person name="Lyhne E.K."/>
            <person name="Kogle M.E."/>
            <person name="Clum A."/>
            <person name="Lipzen A."/>
            <person name="Salamov A."/>
            <person name="Ngan C.Y."/>
            <person name="Daum C."/>
            <person name="Chiniquy J."/>
            <person name="Barry K."/>
            <person name="LaButti K."/>
            <person name="Haridas S."/>
            <person name="Simmons B.A."/>
            <person name="Magnuson J.K."/>
            <person name="Mortensen U.H."/>
            <person name="Larsen T.O."/>
            <person name="Grigoriev I.V."/>
            <person name="Baker S.E."/>
            <person name="Andersen M.R."/>
        </authorList>
    </citation>
    <scope>NUCLEOTIDE SEQUENCE [LARGE SCALE GENOMIC DNA]</scope>
    <source>
        <strain evidence="2">IBT 16806</strain>
    </source>
</reference>
<dbReference type="OMA" id="TSWKQWR"/>
<dbReference type="GeneID" id="36536826"/>
<evidence type="ECO:0000313" key="2">
    <source>
        <dbReference type="Proteomes" id="UP000234474"/>
    </source>
</evidence>